<evidence type="ECO:0000313" key="1">
    <source>
        <dbReference type="EMBL" id="AWN42513.1"/>
    </source>
</evidence>
<evidence type="ECO:0008006" key="3">
    <source>
        <dbReference type="Google" id="ProtNLM"/>
    </source>
</evidence>
<gene>
    <name evidence="1" type="ORF">DK389_20930</name>
</gene>
<dbReference type="OrthoDB" id="796761at2"/>
<reference evidence="2" key="1">
    <citation type="submission" date="2018-05" db="EMBL/GenBank/DDBJ databases">
        <title>Complete Genome Sequence of Methylobacterium sp. 17SD2-17.</title>
        <authorList>
            <person name="Srinivasan S."/>
        </authorList>
    </citation>
    <scope>NUCLEOTIDE SEQUENCE [LARGE SCALE GENOMIC DNA]</scope>
    <source>
        <strain evidence="2">17SD2-17</strain>
    </source>
</reference>
<protein>
    <recommendedName>
        <fullName evidence="3">HEXXH motif domain-containing protein</fullName>
    </recommendedName>
</protein>
<proteinExistence type="predicted"/>
<accession>A0A2U8W8Q7</accession>
<dbReference type="InterPro" id="IPR026337">
    <property type="entry name" value="AKG_HExxH"/>
</dbReference>
<dbReference type="EMBL" id="CP029550">
    <property type="protein sequence ID" value="AWN42513.1"/>
    <property type="molecule type" value="Genomic_DNA"/>
</dbReference>
<name>A0A2U8W8Q7_9HYPH</name>
<keyword evidence="2" id="KW-1185">Reference proteome</keyword>
<sequence>MSTDADLVHAVLDVRNARWFPGLAGALARSRWDAVQAATGLTRAAYGTARYLAGDPGLPRDDLLAFEPPAEFRAAAPMAVETLHGAVSRRYAELGLEFHAPGLLDAGRLRVRLDAAFRRLGEVPDAAAAIGAVLAVLHVAKPAGPDYDVSYSDPVLPFSIFVGIDAADQAHGDLRLAEGILHECMHLQLTLIEAAVPMVAGTDERHHSPWQGTLRPAQGVLHGLYVFRVIQDFHRALLDGGRCTVDERAYLARRVRTIMEEVGVLGDLSASRDLTMAGRRLATALLAA</sequence>
<dbReference type="NCBIfam" id="TIGR04267">
    <property type="entry name" value="mod_HExxH"/>
    <property type="match status" value="1"/>
</dbReference>
<dbReference type="RefSeq" id="WP_109892468.1">
    <property type="nucleotide sequence ID" value="NZ_CP029550.1"/>
</dbReference>
<evidence type="ECO:0000313" key="2">
    <source>
        <dbReference type="Proteomes" id="UP000245926"/>
    </source>
</evidence>
<dbReference type="AlphaFoldDB" id="A0A2U8W8Q7"/>
<dbReference type="KEGG" id="mets:DK389_20930"/>
<organism evidence="1 2">
    <name type="scientific">Methylobacterium durans</name>
    <dbReference type="NCBI Taxonomy" id="2202825"/>
    <lineage>
        <taxon>Bacteria</taxon>
        <taxon>Pseudomonadati</taxon>
        <taxon>Pseudomonadota</taxon>
        <taxon>Alphaproteobacteria</taxon>
        <taxon>Hyphomicrobiales</taxon>
        <taxon>Methylobacteriaceae</taxon>
        <taxon>Methylobacterium</taxon>
    </lineage>
</organism>
<dbReference type="Proteomes" id="UP000245926">
    <property type="component" value="Chromosome"/>
</dbReference>